<accession>A0A822XKN0</accession>
<dbReference type="AlphaFoldDB" id="A0A822XKN0"/>
<sequence length="78" mass="8848">MVRSRDRSQLFLILLSAMIFASMSIEDDVKCLTGVKNSVGFLCKFVGVSCWNERENRLIRLDLPTMNLAGLVPHSLQY</sequence>
<feature type="signal peptide" evidence="1">
    <location>
        <begin position="1"/>
        <end position="24"/>
    </location>
</feature>
<keyword evidence="1" id="KW-0732">Signal</keyword>
<organism evidence="2 3">
    <name type="scientific">Nelumbo nucifera</name>
    <name type="common">Sacred lotus</name>
    <dbReference type="NCBI Taxonomy" id="4432"/>
    <lineage>
        <taxon>Eukaryota</taxon>
        <taxon>Viridiplantae</taxon>
        <taxon>Streptophyta</taxon>
        <taxon>Embryophyta</taxon>
        <taxon>Tracheophyta</taxon>
        <taxon>Spermatophyta</taxon>
        <taxon>Magnoliopsida</taxon>
        <taxon>Proteales</taxon>
        <taxon>Nelumbonaceae</taxon>
        <taxon>Nelumbo</taxon>
    </lineage>
</organism>
<proteinExistence type="predicted"/>
<evidence type="ECO:0000313" key="2">
    <source>
        <dbReference type="EMBL" id="DAD20910.1"/>
    </source>
</evidence>
<evidence type="ECO:0000256" key="1">
    <source>
        <dbReference type="SAM" id="SignalP"/>
    </source>
</evidence>
<keyword evidence="3" id="KW-1185">Reference proteome</keyword>
<comment type="caution">
    <text evidence="2">The sequence shown here is derived from an EMBL/GenBank/DDBJ whole genome shotgun (WGS) entry which is preliminary data.</text>
</comment>
<reference evidence="2 3" key="1">
    <citation type="journal article" date="2020" name="Mol. Biol. Evol.">
        <title>Distinct Expression and Methylation Patterns for Genes with Different Fates following a Single Whole-Genome Duplication in Flowering Plants.</title>
        <authorList>
            <person name="Shi T."/>
            <person name="Rahmani R.S."/>
            <person name="Gugger P.F."/>
            <person name="Wang M."/>
            <person name="Li H."/>
            <person name="Zhang Y."/>
            <person name="Li Z."/>
            <person name="Wang Q."/>
            <person name="Van de Peer Y."/>
            <person name="Marchal K."/>
            <person name="Chen J."/>
        </authorList>
    </citation>
    <scope>NUCLEOTIDE SEQUENCE [LARGE SCALE GENOMIC DNA]</scope>
    <source>
        <tissue evidence="2">Leaf</tissue>
    </source>
</reference>
<gene>
    <name evidence="2" type="ORF">HUJ06_022373</name>
</gene>
<evidence type="ECO:0000313" key="3">
    <source>
        <dbReference type="Proteomes" id="UP000607653"/>
    </source>
</evidence>
<dbReference type="EMBL" id="DUZY01000001">
    <property type="protein sequence ID" value="DAD20910.1"/>
    <property type="molecule type" value="Genomic_DNA"/>
</dbReference>
<protein>
    <submittedName>
        <fullName evidence="2">Uncharacterized protein</fullName>
    </submittedName>
</protein>
<name>A0A822XKN0_NELNU</name>
<feature type="chain" id="PRO_5032643899" evidence="1">
    <location>
        <begin position="25"/>
        <end position="78"/>
    </location>
</feature>
<dbReference type="Proteomes" id="UP000607653">
    <property type="component" value="Unassembled WGS sequence"/>
</dbReference>